<evidence type="ECO:0000256" key="9">
    <source>
        <dbReference type="ARBA" id="ARBA00022729"/>
    </source>
</evidence>
<evidence type="ECO:0000256" key="8">
    <source>
        <dbReference type="ARBA" id="ARBA00022692"/>
    </source>
</evidence>
<dbReference type="InterPro" id="IPR032675">
    <property type="entry name" value="LRR_dom_sf"/>
</dbReference>
<keyword evidence="5" id="KW-0723">Serine/threonine-protein kinase</keyword>
<feature type="binding site" evidence="20">
    <location>
        <position position="852"/>
    </location>
    <ligand>
        <name>ATP</name>
        <dbReference type="ChEBI" id="CHEBI:30616"/>
    </ligand>
</feature>
<evidence type="ECO:0000256" key="11">
    <source>
        <dbReference type="ARBA" id="ARBA00022741"/>
    </source>
</evidence>
<dbReference type="PANTHER" id="PTHR48053">
    <property type="entry name" value="LEUCINE RICH REPEAT FAMILY PROTEIN, EXPRESSED"/>
    <property type="match status" value="1"/>
</dbReference>
<dbReference type="SUPFAM" id="SSF52058">
    <property type="entry name" value="L domain-like"/>
    <property type="match status" value="2"/>
</dbReference>
<keyword evidence="17" id="KW-0325">Glycoprotein</keyword>
<comment type="catalytic activity">
    <reaction evidence="18">
        <text>L-threonyl-[protein] + ATP = O-phospho-L-threonyl-[protein] + ADP + H(+)</text>
        <dbReference type="Rhea" id="RHEA:46608"/>
        <dbReference type="Rhea" id="RHEA-COMP:11060"/>
        <dbReference type="Rhea" id="RHEA-COMP:11605"/>
        <dbReference type="ChEBI" id="CHEBI:15378"/>
        <dbReference type="ChEBI" id="CHEBI:30013"/>
        <dbReference type="ChEBI" id="CHEBI:30616"/>
        <dbReference type="ChEBI" id="CHEBI:61977"/>
        <dbReference type="ChEBI" id="CHEBI:456216"/>
        <dbReference type="EC" id="2.7.11.1"/>
    </reaction>
</comment>
<keyword evidence="12 24" id="KW-0418">Kinase</keyword>
<evidence type="ECO:0000256" key="14">
    <source>
        <dbReference type="ARBA" id="ARBA00022989"/>
    </source>
</evidence>
<dbReference type="Gene3D" id="3.80.10.10">
    <property type="entry name" value="Ribonuclease Inhibitor"/>
    <property type="match status" value="5"/>
</dbReference>
<dbReference type="InterPro" id="IPR055414">
    <property type="entry name" value="LRR_R13L4/SHOC2-like"/>
</dbReference>
<keyword evidence="13 20" id="KW-0067">ATP-binding</keyword>
<dbReference type="InterPro" id="IPR003591">
    <property type="entry name" value="Leu-rich_rpt_typical-subtyp"/>
</dbReference>
<dbReference type="SMART" id="SM00369">
    <property type="entry name" value="LRR_TYP"/>
    <property type="match status" value="11"/>
</dbReference>
<keyword evidence="7" id="KW-0808">Transferase</keyword>
<dbReference type="Gene3D" id="1.10.510.10">
    <property type="entry name" value="Transferase(Phosphotransferase) domain 1"/>
    <property type="match status" value="1"/>
</dbReference>
<dbReference type="FunFam" id="3.80.10.10:FF:000400">
    <property type="entry name" value="Nuclear pore complex protein NUP107"/>
    <property type="match status" value="1"/>
</dbReference>
<evidence type="ECO:0000256" key="10">
    <source>
        <dbReference type="ARBA" id="ARBA00022737"/>
    </source>
</evidence>
<comment type="caution">
    <text evidence="24">The sequence shown here is derived from an EMBL/GenBank/DDBJ whole genome shotgun (WGS) entry which is preliminary data.</text>
</comment>
<dbReference type="FunFam" id="3.80.10.10:FF:000385">
    <property type="entry name" value="Leucine-rich repeat family protein"/>
    <property type="match status" value="1"/>
</dbReference>
<keyword evidence="16 24" id="KW-0675">Receptor</keyword>
<dbReference type="SUPFAM" id="SSF56112">
    <property type="entry name" value="Protein kinase-like (PK-like)"/>
    <property type="match status" value="1"/>
</dbReference>
<evidence type="ECO:0000256" key="22">
    <source>
        <dbReference type="SAM" id="SignalP"/>
    </source>
</evidence>
<evidence type="ECO:0000259" key="23">
    <source>
        <dbReference type="PROSITE" id="PS50011"/>
    </source>
</evidence>
<accession>A0AAW2T6Q8</accession>
<proteinExistence type="inferred from homology"/>
<dbReference type="FunFam" id="3.80.10.10:FF:000095">
    <property type="entry name" value="LRR receptor-like serine/threonine-protein kinase GSO1"/>
    <property type="match status" value="1"/>
</dbReference>
<evidence type="ECO:0000256" key="17">
    <source>
        <dbReference type="ARBA" id="ARBA00023180"/>
    </source>
</evidence>
<dbReference type="GO" id="GO:0006952">
    <property type="term" value="P:defense response"/>
    <property type="evidence" value="ECO:0007669"/>
    <property type="project" value="UniProtKB-ARBA"/>
</dbReference>
<dbReference type="FunFam" id="1.10.510.10:FF:000569">
    <property type="entry name" value="Serine/threonine-protein kinase-like protein CCR4"/>
    <property type="match status" value="1"/>
</dbReference>
<dbReference type="GO" id="GO:0051707">
    <property type="term" value="P:response to other organism"/>
    <property type="evidence" value="ECO:0007669"/>
    <property type="project" value="UniProtKB-ARBA"/>
</dbReference>
<evidence type="ECO:0000256" key="2">
    <source>
        <dbReference type="ARBA" id="ARBA00004479"/>
    </source>
</evidence>
<comment type="subcellular location">
    <subcellularLocation>
        <location evidence="1">Cell membrane</location>
    </subcellularLocation>
    <subcellularLocation>
        <location evidence="2">Membrane</location>
        <topology evidence="2">Single-pass type I membrane protein</topology>
    </subcellularLocation>
</comment>
<keyword evidence="14 21" id="KW-1133">Transmembrane helix</keyword>
<dbReference type="InterPro" id="IPR011009">
    <property type="entry name" value="Kinase-like_dom_sf"/>
</dbReference>
<dbReference type="InterPro" id="IPR051716">
    <property type="entry name" value="Plant_RL_S/T_kinase"/>
</dbReference>
<evidence type="ECO:0000256" key="6">
    <source>
        <dbReference type="ARBA" id="ARBA00022614"/>
    </source>
</evidence>
<protein>
    <recommendedName>
        <fullName evidence="4">non-specific serine/threonine protein kinase</fullName>
        <ecNumber evidence="4">2.7.11.1</ecNumber>
    </recommendedName>
</protein>
<dbReference type="SMART" id="SM00365">
    <property type="entry name" value="LRR_SD22"/>
    <property type="match status" value="6"/>
</dbReference>
<keyword evidence="9 22" id="KW-0732">Signal</keyword>
<evidence type="ECO:0000313" key="24">
    <source>
        <dbReference type="EMBL" id="KAL0400540.1"/>
    </source>
</evidence>
<evidence type="ECO:0000256" key="18">
    <source>
        <dbReference type="ARBA" id="ARBA00047899"/>
    </source>
</evidence>
<reference evidence="24" key="1">
    <citation type="submission" date="2020-06" db="EMBL/GenBank/DDBJ databases">
        <authorList>
            <person name="Li T."/>
            <person name="Hu X."/>
            <person name="Zhang T."/>
            <person name="Song X."/>
            <person name="Zhang H."/>
            <person name="Dai N."/>
            <person name="Sheng W."/>
            <person name="Hou X."/>
            <person name="Wei L."/>
        </authorList>
    </citation>
    <scope>NUCLEOTIDE SEQUENCE</scope>
    <source>
        <strain evidence="24">KEN1</strain>
        <tissue evidence="24">Leaf</tissue>
    </source>
</reference>
<evidence type="ECO:0000256" key="20">
    <source>
        <dbReference type="PROSITE-ProRule" id="PRU10141"/>
    </source>
</evidence>
<organism evidence="24">
    <name type="scientific">Sesamum latifolium</name>
    <dbReference type="NCBI Taxonomy" id="2727402"/>
    <lineage>
        <taxon>Eukaryota</taxon>
        <taxon>Viridiplantae</taxon>
        <taxon>Streptophyta</taxon>
        <taxon>Embryophyta</taxon>
        <taxon>Tracheophyta</taxon>
        <taxon>Spermatophyta</taxon>
        <taxon>Magnoliopsida</taxon>
        <taxon>eudicotyledons</taxon>
        <taxon>Gunneridae</taxon>
        <taxon>Pentapetalae</taxon>
        <taxon>asterids</taxon>
        <taxon>lamiids</taxon>
        <taxon>Lamiales</taxon>
        <taxon>Pedaliaceae</taxon>
        <taxon>Sesamum</taxon>
    </lineage>
</organism>
<comment type="catalytic activity">
    <reaction evidence="19">
        <text>L-seryl-[protein] + ATP = O-phospho-L-seryl-[protein] + ADP + H(+)</text>
        <dbReference type="Rhea" id="RHEA:17989"/>
        <dbReference type="Rhea" id="RHEA-COMP:9863"/>
        <dbReference type="Rhea" id="RHEA-COMP:11604"/>
        <dbReference type="ChEBI" id="CHEBI:15378"/>
        <dbReference type="ChEBI" id="CHEBI:29999"/>
        <dbReference type="ChEBI" id="CHEBI:30616"/>
        <dbReference type="ChEBI" id="CHEBI:83421"/>
        <dbReference type="ChEBI" id="CHEBI:456216"/>
        <dbReference type="EC" id="2.7.11.1"/>
    </reaction>
</comment>
<reference evidence="24" key="2">
    <citation type="journal article" date="2024" name="Plant">
        <title>Genomic evolution and insights into agronomic trait innovations of Sesamum species.</title>
        <authorList>
            <person name="Miao H."/>
            <person name="Wang L."/>
            <person name="Qu L."/>
            <person name="Liu H."/>
            <person name="Sun Y."/>
            <person name="Le M."/>
            <person name="Wang Q."/>
            <person name="Wei S."/>
            <person name="Zheng Y."/>
            <person name="Lin W."/>
            <person name="Duan Y."/>
            <person name="Cao H."/>
            <person name="Xiong S."/>
            <person name="Wang X."/>
            <person name="Wei L."/>
            <person name="Li C."/>
            <person name="Ma Q."/>
            <person name="Ju M."/>
            <person name="Zhao R."/>
            <person name="Li G."/>
            <person name="Mu C."/>
            <person name="Tian Q."/>
            <person name="Mei H."/>
            <person name="Zhang T."/>
            <person name="Gao T."/>
            <person name="Zhang H."/>
        </authorList>
    </citation>
    <scope>NUCLEOTIDE SEQUENCE</scope>
    <source>
        <strain evidence="24">KEN1</strain>
    </source>
</reference>
<dbReference type="GO" id="GO:0009653">
    <property type="term" value="P:anatomical structure morphogenesis"/>
    <property type="evidence" value="ECO:0007669"/>
    <property type="project" value="UniProtKB-ARBA"/>
</dbReference>
<dbReference type="CDD" id="cd14066">
    <property type="entry name" value="STKc_IRAK"/>
    <property type="match status" value="1"/>
</dbReference>
<evidence type="ECO:0000256" key="5">
    <source>
        <dbReference type="ARBA" id="ARBA00022527"/>
    </source>
</evidence>
<dbReference type="Pfam" id="PF00560">
    <property type="entry name" value="LRR_1"/>
    <property type="match status" value="8"/>
</dbReference>
<dbReference type="EMBL" id="JACGWN010000015">
    <property type="protein sequence ID" value="KAL0400540.1"/>
    <property type="molecule type" value="Genomic_DNA"/>
</dbReference>
<dbReference type="Pfam" id="PF00069">
    <property type="entry name" value="Pkinase"/>
    <property type="match status" value="1"/>
</dbReference>
<name>A0AAW2T6Q8_9LAMI</name>
<evidence type="ECO:0000256" key="7">
    <source>
        <dbReference type="ARBA" id="ARBA00022679"/>
    </source>
</evidence>
<dbReference type="SUPFAM" id="SSF52047">
    <property type="entry name" value="RNI-like"/>
    <property type="match status" value="1"/>
</dbReference>
<dbReference type="PROSITE" id="PS00108">
    <property type="entry name" value="PROTEIN_KINASE_ST"/>
    <property type="match status" value="1"/>
</dbReference>
<evidence type="ECO:0000256" key="21">
    <source>
        <dbReference type="SAM" id="Phobius"/>
    </source>
</evidence>
<evidence type="ECO:0000256" key="19">
    <source>
        <dbReference type="ARBA" id="ARBA00048679"/>
    </source>
</evidence>
<dbReference type="Pfam" id="PF23598">
    <property type="entry name" value="LRR_14"/>
    <property type="match status" value="1"/>
</dbReference>
<evidence type="ECO:0000256" key="16">
    <source>
        <dbReference type="ARBA" id="ARBA00023170"/>
    </source>
</evidence>
<gene>
    <name evidence="24" type="ORF">Slati_4083900</name>
</gene>
<sequence length="1113" mass="123409">MFLLFLKCVVLFVNLLAIPSASQPQAASQLLQFRDSLPEASRLLLQWNQTSSRSGHCHWPGVSCYSAKDFRVRSLNLTSFGLSGVLESSIPNLCRLPDLVSLDLSGNNFTGTVPALLGNCSRLATILLNDNGFSGPIPRELFKSRRLQQLDLGYNLLSGAIPPEVGQCDSLEYLGLYNNLLSGDIPSELFSLSNLKFLYLSTNNLTGTLPNLPSPCLLSDLRIHENSFRGSLPMSLSSCHNLIFLYAHDNNLEGEIPNSFWGLRNLQELVLTGNRFNGSVPEDLSQCTQLTYLDLSSNKLTGHIPKSVGSLINLESLFLYNNMFNGFIPPETGNLSSLIEIRLQHNQISGIIPTEICGLQSLKVLHAFNNQIEGPIPHCIERLASLEELALYNNKLTGRIPSGVSNLTNLTFLSLAHNNLTGEVPSDLGKNGVPGLVKVDLTGNHLTGEIPTGICSGNSLLVLTLGNNLFTGSFPTEIIKCKSLTRVILKNNLLQGSIPDDMENRSSISYFDIQGNALEGKIPSVFGFWSNLSMIDLSENKFSGLIPQEFGRLQNLEVLRISSNRLTGEIPPELAHCPRITELDLSKNELSGGIPVEVVSSLTLKIIRLQDNKLTGVIPNSFSNSQSLHELQLGNNMLEGTIPCSLSKVEHFSSLLNLSMNQLSGEIPKCLGNLDKLEILDISSNNFSGEIPSETNNMASLSFVNISFNHLRGQIPAVWAKILDLHPGSTLGNPRLCSITTESSSCERHKKSHTRGLILAGIITISTLLMACLLALVYLLVARIWHPQPSSPHQSLLYHRSGTEDLPEDLSFQDILRATEGWSDKYVIGRGKHGTVYRTESVKSRKHWAVKKVGISETKFSSEMRTLSLVRHRNVLRMGGYSIRDGYGFIVTEYMPEGTLYYLLHQRRPQVALNWETRYRIALGIAQGLSYLHHDCVPQIIHRDIKSDNILLDSELEPKIADFGAAKMEPDSDESPAVSAIVGTLGYIAPENAYSTRLTDKSDVYSYGVILLELLCRKLPVDPSFGEGLDIISWVRKVVHGYNDYFCCLDEEIQYWEKDDLREALQMMDLALQCTEMDPDNRPSMREVVGSLLKFNLQRKFSIRRETIQVCNT</sequence>
<dbReference type="PANTHER" id="PTHR48053:SF160">
    <property type="entry name" value="PROTEIN KINASE DOMAIN-CONTAINING PROTEIN"/>
    <property type="match status" value="1"/>
</dbReference>
<dbReference type="InterPro" id="IPR008271">
    <property type="entry name" value="Ser/Thr_kinase_AS"/>
</dbReference>
<dbReference type="AlphaFoldDB" id="A0AAW2T6Q8"/>
<dbReference type="InterPro" id="IPR017441">
    <property type="entry name" value="Protein_kinase_ATP_BS"/>
</dbReference>
<dbReference type="Pfam" id="PF08263">
    <property type="entry name" value="LRRNT_2"/>
    <property type="match status" value="1"/>
</dbReference>
<dbReference type="GO" id="GO:0004674">
    <property type="term" value="F:protein serine/threonine kinase activity"/>
    <property type="evidence" value="ECO:0007669"/>
    <property type="project" value="UniProtKB-KW"/>
</dbReference>
<keyword evidence="10" id="KW-0677">Repeat</keyword>
<feature type="chain" id="PRO_5043935129" description="non-specific serine/threonine protein kinase" evidence="22">
    <location>
        <begin position="22"/>
        <end position="1113"/>
    </location>
</feature>
<feature type="domain" description="Protein kinase" evidence="23">
    <location>
        <begin position="822"/>
        <end position="1096"/>
    </location>
</feature>
<dbReference type="InterPro" id="IPR001611">
    <property type="entry name" value="Leu-rich_rpt"/>
</dbReference>
<dbReference type="PROSITE" id="PS00107">
    <property type="entry name" value="PROTEIN_KINASE_ATP"/>
    <property type="match status" value="1"/>
</dbReference>
<evidence type="ECO:0000256" key="12">
    <source>
        <dbReference type="ARBA" id="ARBA00022777"/>
    </source>
</evidence>
<feature type="signal peptide" evidence="22">
    <location>
        <begin position="1"/>
        <end position="21"/>
    </location>
</feature>
<dbReference type="GO" id="GO:0005524">
    <property type="term" value="F:ATP binding"/>
    <property type="evidence" value="ECO:0007669"/>
    <property type="project" value="UniProtKB-UniRule"/>
</dbReference>
<evidence type="ECO:0000256" key="13">
    <source>
        <dbReference type="ARBA" id="ARBA00022840"/>
    </source>
</evidence>
<evidence type="ECO:0000256" key="15">
    <source>
        <dbReference type="ARBA" id="ARBA00023136"/>
    </source>
</evidence>
<dbReference type="EC" id="2.7.11.1" evidence="4"/>
<comment type="similarity">
    <text evidence="3">Belongs to the protein kinase superfamily. Ser/Thr protein kinase family.</text>
</comment>
<evidence type="ECO:0000256" key="4">
    <source>
        <dbReference type="ARBA" id="ARBA00012513"/>
    </source>
</evidence>
<keyword evidence="11 20" id="KW-0547">Nucleotide-binding</keyword>
<feature type="transmembrane region" description="Helical" evidence="21">
    <location>
        <begin position="757"/>
        <end position="781"/>
    </location>
</feature>
<dbReference type="GO" id="GO:0005886">
    <property type="term" value="C:plasma membrane"/>
    <property type="evidence" value="ECO:0007669"/>
    <property type="project" value="UniProtKB-SubCell"/>
</dbReference>
<dbReference type="PRINTS" id="PR00019">
    <property type="entry name" value="LEURICHRPT"/>
</dbReference>
<dbReference type="Pfam" id="PF13855">
    <property type="entry name" value="LRR_8"/>
    <property type="match status" value="1"/>
</dbReference>
<dbReference type="GO" id="GO:0099402">
    <property type="term" value="P:plant organ development"/>
    <property type="evidence" value="ECO:0007669"/>
    <property type="project" value="UniProtKB-ARBA"/>
</dbReference>
<evidence type="ECO:0000256" key="3">
    <source>
        <dbReference type="ARBA" id="ARBA00008684"/>
    </source>
</evidence>
<dbReference type="InterPro" id="IPR000719">
    <property type="entry name" value="Prot_kinase_dom"/>
</dbReference>
<dbReference type="Gene3D" id="3.30.200.20">
    <property type="entry name" value="Phosphorylase Kinase, domain 1"/>
    <property type="match status" value="1"/>
</dbReference>
<keyword evidence="15 21" id="KW-0472">Membrane</keyword>
<keyword evidence="8 21" id="KW-0812">Transmembrane</keyword>
<keyword evidence="6" id="KW-0433">Leucine-rich repeat</keyword>
<dbReference type="InterPro" id="IPR013210">
    <property type="entry name" value="LRR_N_plant-typ"/>
</dbReference>
<dbReference type="SMART" id="SM00220">
    <property type="entry name" value="S_TKc"/>
    <property type="match status" value="1"/>
</dbReference>
<dbReference type="PROSITE" id="PS50011">
    <property type="entry name" value="PROTEIN_KINASE_DOM"/>
    <property type="match status" value="1"/>
</dbReference>
<evidence type="ECO:0000256" key="1">
    <source>
        <dbReference type="ARBA" id="ARBA00004236"/>
    </source>
</evidence>